<dbReference type="EMBL" id="LK391711">
    <property type="protein sequence ID" value="CDR98062.1"/>
    <property type="molecule type" value="Genomic_DNA"/>
</dbReference>
<reference evidence="2" key="1">
    <citation type="journal article" date="2014" name="Nucleic Acids Res.">
        <title>The evolutionary dynamics of variant antigen genes in Babesia reveal a history of genomic innovation underlying host-parasite interaction.</title>
        <authorList>
            <person name="Jackson A.P."/>
            <person name="Otto T.D."/>
            <person name="Darby A."/>
            <person name="Ramaprasad A."/>
            <person name="Xia D."/>
            <person name="Echaide I.E."/>
            <person name="Farber M."/>
            <person name="Gahlot S."/>
            <person name="Gamble J."/>
            <person name="Gupta D."/>
            <person name="Gupta Y."/>
            <person name="Jackson L."/>
            <person name="Malandrin L."/>
            <person name="Malas T.B."/>
            <person name="Moussa E."/>
            <person name="Nair M."/>
            <person name="Reid A.J."/>
            <person name="Sanders M."/>
            <person name="Sharma J."/>
            <person name="Tracey A."/>
            <person name="Quail M.A."/>
            <person name="Weir W."/>
            <person name="Wastling J.M."/>
            <person name="Hall N."/>
            <person name="Willadsen P."/>
            <person name="Lingelbach K."/>
            <person name="Shiels B."/>
            <person name="Tait A."/>
            <person name="Berriman M."/>
            <person name="Allred D.R."/>
            <person name="Pain A."/>
        </authorList>
    </citation>
    <scope>NUCLEOTIDE SEQUENCE [LARGE SCALE GENOMIC DNA]</scope>
    <source>
        <strain evidence="2">Bond</strain>
    </source>
</reference>
<dbReference type="Proteomes" id="UP000033188">
    <property type="component" value="Chromosome 5"/>
</dbReference>
<dbReference type="STRING" id="5866.A0A061DCX3"/>
<dbReference type="GO" id="GO:0016746">
    <property type="term" value="F:acyltransferase activity"/>
    <property type="evidence" value="ECO:0007669"/>
    <property type="project" value="UniProtKB-KW"/>
</dbReference>
<keyword evidence="1" id="KW-0012">Acyltransferase</keyword>
<evidence type="ECO:0000313" key="2">
    <source>
        <dbReference type="Proteomes" id="UP000033188"/>
    </source>
</evidence>
<dbReference type="GeneID" id="24566603"/>
<evidence type="ECO:0000313" key="1">
    <source>
        <dbReference type="EMBL" id="CDR98062.1"/>
    </source>
</evidence>
<keyword evidence="1" id="KW-0808">Transferase</keyword>
<gene>
    <name evidence="1" type="ORF">BBBOND_0405460</name>
</gene>
<protein>
    <submittedName>
        <fullName evidence="1">-Lysophospholipid acyltransferase LPCAT4</fullName>
    </submittedName>
</protein>
<dbReference type="RefSeq" id="XP_012770248.1">
    <property type="nucleotide sequence ID" value="XM_012914794.1"/>
</dbReference>
<dbReference type="OrthoDB" id="365623at2759"/>
<proteinExistence type="predicted"/>
<accession>A0A061DCX3</accession>
<dbReference type="VEuPathDB" id="PiroplasmaDB:BBBOND_0405460"/>
<dbReference type="SUPFAM" id="SSF69593">
    <property type="entry name" value="Glycerol-3-phosphate (1)-acyltransferase"/>
    <property type="match status" value="1"/>
</dbReference>
<organism evidence="1 2">
    <name type="scientific">Babesia bigemina</name>
    <dbReference type="NCBI Taxonomy" id="5866"/>
    <lineage>
        <taxon>Eukaryota</taxon>
        <taxon>Sar</taxon>
        <taxon>Alveolata</taxon>
        <taxon>Apicomplexa</taxon>
        <taxon>Aconoidasida</taxon>
        <taxon>Piroplasmida</taxon>
        <taxon>Babesiidae</taxon>
        <taxon>Babesia</taxon>
    </lineage>
</organism>
<keyword evidence="2" id="KW-1185">Reference proteome</keyword>
<sequence>MKSINEGHERVSLVVYPEGTTSRGNILLPFKHGAFGAMVPLQPLLMVLEYSYINASFDAFPWKWWAVLSCCSPASLRLIAYWLPAIQPPAAEDTASKGEHERVREYTAISNHVMREAIIKLNPNVDMGHLQKPHVVVLPAWRNKLLARLYGPAMQRYYKISDEEMRKTEEVVFH</sequence>
<dbReference type="AlphaFoldDB" id="A0A061DCX3"/>
<dbReference type="KEGG" id="bbig:BBBOND_0405460"/>
<name>A0A061DCX3_BABBI</name>